<keyword evidence="2" id="KW-1133">Transmembrane helix</keyword>
<dbReference type="InterPro" id="IPR036527">
    <property type="entry name" value="SCP2_sterol-bd_dom_sf"/>
</dbReference>
<dbReference type="PANTHER" id="PTHR10264:SF130">
    <property type="entry name" value="STOMATIN-LIKE PROTEIN 1"/>
    <property type="match status" value="1"/>
</dbReference>
<dbReference type="Pfam" id="PF01145">
    <property type="entry name" value="Band_7"/>
    <property type="match status" value="1"/>
</dbReference>
<dbReference type="GeneID" id="113573107"/>
<gene>
    <name evidence="4" type="primary">STOML1</name>
</gene>
<name>A0A4W4DVD8_ELEEL</name>
<dbReference type="Proteomes" id="UP000314983">
    <property type="component" value="Chromosome 2"/>
</dbReference>
<protein>
    <recommendedName>
        <fullName evidence="3">Band 7 domain-containing protein</fullName>
    </recommendedName>
</protein>
<evidence type="ECO:0000256" key="1">
    <source>
        <dbReference type="ARBA" id="ARBA00008164"/>
    </source>
</evidence>
<dbReference type="InterPro" id="IPR001107">
    <property type="entry name" value="Band_7"/>
</dbReference>
<keyword evidence="5" id="KW-1185">Reference proteome</keyword>
<dbReference type="CDD" id="cd13436">
    <property type="entry name" value="SPFH_SLP-1"/>
    <property type="match status" value="1"/>
</dbReference>
<evidence type="ECO:0000313" key="4">
    <source>
        <dbReference type="Ensembl" id="ENSEEEP00000003193.1"/>
    </source>
</evidence>
<dbReference type="Gene3D" id="3.30.479.30">
    <property type="entry name" value="Band 7 domain"/>
    <property type="match status" value="1"/>
</dbReference>
<dbReference type="SUPFAM" id="SSF117892">
    <property type="entry name" value="Band 7/SPFH domain"/>
    <property type="match status" value="1"/>
</dbReference>
<comment type="similarity">
    <text evidence="1">Belongs to the band 7/mec-2 family.</text>
</comment>
<dbReference type="InterPro" id="IPR043202">
    <property type="entry name" value="Band-7_stomatin-like"/>
</dbReference>
<evidence type="ECO:0000313" key="5">
    <source>
        <dbReference type="Proteomes" id="UP000314983"/>
    </source>
</evidence>
<dbReference type="GeneTree" id="ENSGT01030000234614"/>
<feature type="transmembrane region" description="Helical" evidence="2">
    <location>
        <begin position="58"/>
        <end position="87"/>
    </location>
</feature>
<dbReference type="Pfam" id="PF02036">
    <property type="entry name" value="SCP2"/>
    <property type="match status" value="1"/>
</dbReference>
<reference evidence="4" key="5">
    <citation type="submission" date="2025-09" db="UniProtKB">
        <authorList>
            <consortium name="Ensembl"/>
        </authorList>
    </citation>
    <scope>IDENTIFICATION</scope>
</reference>
<evidence type="ECO:0000259" key="3">
    <source>
        <dbReference type="SMART" id="SM00244"/>
    </source>
</evidence>
<accession>A0A4W4DVD8</accession>
<dbReference type="SMART" id="SM00244">
    <property type="entry name" value="PHB"/>
    <property type="match status" value="1"/>
</dbReference>
<dbReference type="PANTHER" id="PTHR10264">
    <property type="entry name" value="BAND 7 PROTEIN-RELATED"/>
    <property type="match status" value="1"/>
</dbReference>
<dbReference type="GO" id="GO:0005886">
    <property type="term" value="C:plasma membrane"/>
    <property type="evidence" value="ECO:0007669"/>
    <property type="project" value="InterPro"/>
</dbReference>
<dbReference type="AlphaFoldDB" id="A0A4W4DVD8"/>
<dbReference type="InterPro" id="IPR001972">
    <property type="entry name" value="Stomatin_HflK_fam"/>
</dbReference>
<feature type="domain" description="Band 7" evidence="3">
    <location>
        <begin position="85"/>
        <end position="237"/>
    </location>
</feature>
<dbReference type="InterPro" id="IPR003033">
    <property type="entry name" value="SCP2_sterol-bd_dom"/>
</dbReference>
<dbReference type="STRING" id="8005.ENSEEEP00000003193"/>
<reference evidence="5" key="1">
    <citation type="journal article" date="2014" name="Science">
        <title>Nonhuman genetics. Genomic basis for the convergent evolution of electric organs.</title>
        <authorList>
            <person name="Gallant J.R."/>
            <person name="Traeger L.L."/>
            <person name="Volkening J.D."/>
            <person name="Moffett H."/>
            <person name="Chen P.H."/>
            <person name="Novina C.D."/>
            <person name="Phillips G.N.Jr."/>
            <person name="Anand R."/>
            <person name="Wells G.B."/>
            <person name="Pinch M."/>
            <person name="Guth R."/>
            <person name="Unguez G.A."/>
            <person name="Albert J.S."/>
            <person name="Zakon H.H."/>
            <person name="Samanta M.P."/>
            <person name="Sussman M.R."/>
        </authorList>
    </citation>
    <scope>NUCLEOTIDE SEQUENCE [LARGE SCALE GENOMIC DNA]</scope>
</reference>
<reference evidence="4" key="4">
    <citation type="submission" date="2025-08" db="UniProtKB">
        <authorList>
            <consortium name="Ensembl"/>
        </authorList>
    </citation>
    <scope>IDENTIFICATION</scope>
</reference>
<keyword evidence="2" id="KW-0472">Membrane</keyword>
<keyword evidence="2" id="KW-0812">Transmembrane</keyword>
<proteinExistence type="inferred from homology"/>
<organism evidence="4 5">
    <name type="scientific">Electrophorus electricus</name>
    <name type="common">Electric eel</name>
    <name type="synonym">Gymnotus electricus</name>
    <dbReference type="NCBI Taxonomy" id="8005"/>
    <lineage>
        <taxon>Eukaryota</taxon>
        <taxon>Metazoa</taxon>
        <taxon>Chordata</taxon>
        <taxon>Craniata</taxon>
        <taxon>Vertebrata</taxon>
        <taxon>Euteleostomi</taxon>
        <taxon>Actinopterygii</taxon>
        <taxon>Neopterygii</taxon>
        <taxon>Teleostei</taxon>
        <taxon>Ostariophysi</taxon>
        <taxon>Gymnotiformes</taxon>
        <taxon>Gymnotoidei</taxon>
        <taxon>Gymnotidae</taxon>
        <taxon>Electrophorus</taxon>
    </lineage>
</organism>
<dbReference type="OMA" id="AMHFLSH"/>
<dbReference type="Gene3D" id="3.30.1050.10">
    <property type="entry name" value="SCP2 sterol-binding domain"/>
    <property type="match status" value="1"/>
</dbReference>
<dbReference type="InterPro" id="IPR036013">
    <property type="entry name" value="Band_7/SPFH_dom_sf"/>
</dbReference>
<sequence length="405" mass="44394">MFGGSSGFDYHIIPQKDLGNAPGLYSSSPTLGQFNSGHSFDYVPRIKDNDFADKTQGLLSWICNLIVIFLVFLCTLITFPISAWFVLKTVPNYERVVVFRLGRIRPPKGPGVVLVLPLIDQWQRVDLRTRAFNIPPCKVTTKDGGLVSVGADIQFRIWNPVMSVVAVQDLNASTRLTAQNAVTQSLSKRTVREIQTGRVRLGEHLGIDINELTKLWGLEVDRVELTLESVLHAPEQLHSGPLIMPPSVPGLEGLTGPLQQLAMHFLEKTQAVPQPAKDTVRFTNELSMQAPAVESSVEDLLAAVRLVLSESLVKKVGACFQFYISTSTGKRDSYYVDLTKNSGTCGAGEVTEPDVSLSMSEEDLLAMFQGSLQPFAAYASGRLRVQGDLATAMKLHSLASLLRPL</sequence>
<dbReference type="OrthoDB" id="3592703at2759"/>
<evidence type="ECO:0000256" key="2">
    <source>
        <dbReference type="SAM" id="Phobius"/>
    </source>
</evidence>
<dbReference type="Ensembl" id="ENSEEET00000003239.2">
    <property type="protein sequence ID" value="ENSEEEP00000003193.1"/>
    <property type="gene ID" value="ENSEEEG00000001797.2"/>
</dbReference>
<reference evidence="4" key="3">
    <citation type="submission" date="2020-05" db="EMBL/GenBank/DDBJ databases">
        <title>Electrophorus electricus (electric eel) genome, fEleEle1, primary haplotype.</title>
        <authorList>
            <person name="Myers G."/>
            <person name="Meyer A."/>
            <person name="Fedrigo O."/>
            <person name="Formenti G."/>
            <person name="Rhie A."/>
            <person name="Tracey A."/>
            <person name="Sims Y."/>
            <person name="Jarvis E.D."/>
        </authorList>
    </citation>
    <scope>NUCLEOTIDE SEQUENCE [LARGE SCALE GENOMIC DNA]</scope>
</reference>
<dbReference type="PRINTS" id="PR00721">
    <property type="entry name" value="STOMATIN"/>
</dbReference>
<dbReference type="FunFam" id="3.30.479.30:FF:000011">
    <property type="entry name" value="stomatin-like protein 1 isoform X1"/>
    <property type="match status" value="1"/>
</dbReference>
<dbReference type="SUPFAM" id="SSF55718">
    <property type="entry name" value="SCP-like"/>
    <property type="match status" value="1"/>
</dbReference>
<dbReference type="RefSeq" id="XP_026858968.1">
    <property type="nucleotide sequence ID" value="XM_027003167.2"/>
</dbReference>
<reference evidence="5" key="2">
    <citation type="journal article" date="2017" name="Sci. Adv.">
        <title>A tail of two voltages: Proteomic comparison of the three electric organs of the electric eel.</title>
        <authorList>
            <person name="Traeger L.L."/>
            <person name="Sabat G."/>
            <person name="Barrett-Wilt G.A."/>
            <person name="Wells G.B."/>
            <person name="Sussman M.R."/>
        </authorList>
    </citation>
    <scope>NUCLEOTIDE SEQUENCE [LARGE SCALE GENOMIC DNA]</scope>
</reference>